<protein>
    <submittedName>
        <fullName evidence="2">Uncharacterized protein</fullName>
    </submittedName>
</protein>
<accession>A0A0A9BF41</accession>
<organism evidence="2">
    <name type="scientific">Arundo donax</name>
    <name type="common">Giant reed</name>
    <name type="synonym">Donax arundinaceus</name>
    <dbReference type="NCBI Taxonomy" id="35708"/>
    <lineage>
        <taxon>Eukaryota</taxon>
        <taxon>Viridiplantae</taxon>
        <taxon>Streptophyta</taxon>
        <taxon>Embryophyta</taxon>
        <taxon>Tracheophyta</taxon>
        <taxon>Spermatophyta</taxon>
        <taxon>Magnoliopsida</taxon>
        <taxon>Liliopsida</taxon>
        <taxon>Poales</taxon>
        <taxon>Poaceae</taxon>
        <taxon>PACMAD clade</taxon>
        <taxon>Arundinoideae</taxon>
        <taxon>Arundineae</taxon>
        <taxon>Arundo</taxon>
    </lineage>
</organism>
<feature type="compositionally biased region" description="Low complexity" evidence="1">
    <location>
        <begin position="15"/>
        <end position="34"/>
    </location>
</feature>
<evidence type="ECO:0000256" key="1">
    <source>
        <dbReference type="SAM" id="MobiDB-lite"/>
    </source>
</evidence>
<feature type="compositionally biased region" description="Pro residues" evidence="1">
    <location>
        <begin position="1"/>
        <end position="14"/>
    </location>
</feature>
<sequence length="81" mass="8416">MAAAPAPPASPPPRSASTAAASPLPEAVAASPAVRHVMAAAGPAHRRTPPAQPRPEVLRHRPALPLKRRGVESWWFAMGGF</sequence>
<feature type="region of interest" description="Disordered" evidence="1">
    <location>
        <begin position="1"/>
        <end position="61"/>
    </location>
</feature>
<reference evidence="2" key="1">
    <citation type="submission" date="2014-09" db="EMBL/GenBank/DDBJ databases">
        <authorList>
            <person name="Magalhaes I.L.F."/>
            <person name="Oliveira U."/>
            <person name="Santos F.R."/>
            <person name="Vidigal T.H.D.A."/>
            <person name="Brescovit A.D."/>
            <person name="Santos A.J."/>
        </authorList>
    </citation>
    <scope>NUCLEOTIDE SEQUENCE</scope>
    <source>
        <tissue evidence="2">Shoot tissue taken approximately 20 cm above the soil surface</tissue>
    </source>
</reference>
<reference evidence="2" key="2">
    <citation type="journal article" date="2015" name="Data Brief">
        <title>Shoot transcriptome of the giant reed, Arundo donax.</title>
        <authorList>
            <person name="Barrero R.A."/>
            <person name="Guerrero F.D."/>
            <person name="Moolhuijzen P."/>
            <person name="Goolsby J.A."/>
            <person name="Tidwell J."/>
            <person name="Bellgard S.E."/>
            <person name="Bellgard M.I."/>
        </authorList>
    </citation>
    <scope>NUCLEOTIDE SEQUENCE</scope>
    <source>
        <tissue evidence="2">Shoot tissue taken approximately 20 cm above the soil surface</tissue>
    </source>
</reference>
<name>A0A0A9BF41_ARUDO</name>
<evidence type="ECO:0000313" key="2">
    <source>
        <dbReference type="EMBL" id="JAD62564.1"/>
    </source>
</evidence>
<dbReference type="EMBL" id="GBRH01235331">
    <property type="protein sequence ID" value="JAD62564.1"/>
    <property type="molecule type" value="Transcribed_RNA"/>
</dbReference>
<proteinExistence type="predicted"/>
<dbReference type="AlphaFoldDB" id="A0A0A9BF41"/>